<reference evidence="2 3" key="1">
    <citation type="submission" date="2018-09" db="EMBL/GenBank/DDBJ databases">
        <title>Genomic Encyclopedia of Type Strains, Phase III (KMG-III): the genomes of soil and plant-associated and newly described type strains.</title>
        <authorList>
            <person name="Whitman W."/>
        </authorList>
    </citation>
    <scope>NUCLEOTIDE SEQUENCE [LARGE SCALE GENOMIC DNA]</scope>
    <source>
        <strain evidence="2 3">CECT 7938</strain>
    </source>
</reference>
<accession>A0A420BK53</accession>
<feature type="transmembrane region" description="Helical" evidence="1">
    <location>
        <begin position="125"/>
        <end position="144"/>
    </location>
</feature>
<sequence length="150" mass="17405">MPEAILPIVFLISLIILKMMTKEYRFALAARFAMTIMLLATGIAHFVYVKGMLLMIPEYIPFRPTIVYVTGIVEIIAGMLLLIPRYQKKAEVFLILFFVLLLPFNIYACMLHVDMEKGNYEGDGLLYLWYRIPLQVFFIAWVYFSACRSS</sequence>
<gene>
    <name evidence="2" type="ORF">DFQ12_2029</name>
</gene>
<feature type="transmembrane region" description="Helical" evidence="1">
    <location>
        <begin position="28"/>
        <end position="48"/>
    </location>
</feature>
<dbReference type="PANTHER" id="PTHR36974:SF1">
    <property type="entry name" value="DOXX FAMILY MEMBRANE PROTEIN"/>
    <property type="match status" value="1"/>
</dbReference>
<evidence type="ECO:0000256" key="1">
    <source>
        <dbReference type="SAM" id="Phobius"/>
    </source>
</evidence>
<dbReference type="Proteomes" id="UP000286246">
    <property type="component" value="Unassembled WGS sequence"/>
</dbReference>
<dbReference type="AlphaFoldDB" id="A0A420BK53"/>
<evidence type="ECO:0000313" key="3">
    <source>
        <dbReference type="Proteomes" id="UP000286246"/>
    </source>
</evidence>
<feature type="transmembrane region" description="Helical" evidence="1">
    <location>
        <begin position="92"/>
        <end position="113"/>
    </location>
</feature>
<dbReference type="EMBL" id="RAPY01000001">
    <property type="protein sequence ID" value="RKE57151.1"/>
    <property type="molecule type" value="Genomic_DNA"/>
</dbReference>
<keyword evidence="1" id="KW-1133">Transmembrane helix</keyword>
<name>A0A420BK53_SPHD1</name>
<comment type="caution">
    <text evidence="2">The sequence shown here is derived from an EMBL/GenBank/DDBJ whole genome shotgun (WGS) entry which is preliminary data.</text>
</comment>
<keyword evidence="3" id="KW-1185">Reference proteome</keyword>
<organism evidence="2 3">
    <name type="scientific">Sphingobacterium detergens</name>
    <dbReference type="NCBI Taxonomy" id="1145106"/>
    <lineage>
        <taxon>Bacteria</taxon>
        <taxon>Pseudomonadati</taxon>
        <taxon>Bacteroidota</taxon>
        <taxon>Sphingobacteriia</taxon>
        <taxon>Sphingobacteriales</taxon>
        <taxon>Sphingobacteriaceae</taxon>
        <taxon>Sphingobacterium</taxon>
    </lineage>
</organism>
<dbReference type="PANTHER" id="PTHR36974">
    <property type="entry name" value="MEMBRANE PROTEIN-RELATED"/>
    <property type="match status" value="1"/>
</dbReference>
<proteinExistence type="predicted"/>
<evidence type="ECO:0000313" key="2">
    <source>
        <dbReference type="EMBL" id="RKE57151.1"/>
    </source>
</evidence>
<dbReference type="OrthoDB" id="673526at2"/>
<protein>
    <submittedName>
        <fullName evidence="2">Putative membrane protein</fullName>
    </submittedName>
</protein>
<keyword evidence="1" id="KW-0472">Membrane</keyword>
<feature type="transmembrane region" description="Helical" evidence="1">
    <location>
        <begin position="6"/>
        <end position="21"/>
    </location>
</feature>
<feature type="transmembrane region" description="Helical" evidence="1">
    <location>
        <begin position="60"/>
        <end position="83"/>
    </location>
</feature>
<keyword evidence="1" id="KW-0812">Transmembrane</keyword>